<reference evidence="1" key="1">
    <citation type="submission" date="2020-12" db="EMBL/GenBank/DDBJ databases">
        <title>Comamonas sp. nov., isolated from stream water.</title>
        <authorList>
            <person name="Park K.-H."/>
        </authorList>
    </citation>
    <scope>NUCLEOTIDE SEQUENCE</scope>
    <source>
        <strain evidence="1">EJ-4</strain>
    </source>
</reference>
<dbReference type="EMBL" id="JABBCQ020000010">
    <property type="protein sequence ID" value="MBI1625382.1"/>
    <property type="molecule type" value="Genomic_DNA"/>
</dbReference>
<sequence length="242" mass="26980">MSSTPLTVQVDTTKLDKVLEETQHKLAQYAEFKAAQQLVLRFYEWQCGHHGTRPRDTPVSSPEQAGEILKAMSHCISQPGHFCAWLMDGTHAMSAYVTDDYVRVGAGDSEIFPQWSSLGWQDERPVLVYGTEAQIAELRHPDNAEAVSCIWFFDSLPAWDGTSFLDDNVATTTLRLEELENLIRPREWHEAGRPNQFSLPPVLKSAESALEDVRQERASIAACSDVQTPVLSTESTNSSASL</sequence>
<evidence type="ECO:0000313" key="1">
    <source>
        <dbReference type="EMBL" id="MBI1625382.1"/>
    </source>
</evidence>
<accession>A0A843B8K4</accession>
<protein>
    <submittedName>
        <fullName evidence="1">Uncharacterized protein</fullName>
    </submittedName>
</protein>
<organism evidence="1 2">
    <name type="scientific">Comamonas suwonensis</name>
    <dbReference type="NCBI Taxonomy" id="2606214"/>
    <lineage>
        <taxon>Bacteria</taxon>
        <taxon>Pseudomonadati</taxon>
        <taxon>Pseudomonadota</taxon>
        <taxon>Betaproteobacteria</taxon>
        <taxon>Burkholderiales</taxon>
        <taxon>Comamonadaceae</taxon>
        <taxon>Comamonas</taxon>
    </lineage>
</organism>
<dbReference type="AlphaFoldDB" id="A0A843B8K4"/>
<comment type="caution">
    <text evidence="1">The sequence shown here is derived from an EMBL/GenBank/DDBJ whole genome shotgun (WGS) entry which is preliminary data.</text>
</comment>
<keyword evidence="2" id="KW-1185">Reference proteome</keyword>
<name>A0A843B8K4_9BURK</name>
<dbReference type="Proteomes" id="UP000530032">
    <property type="component" value="Unassembled WGS sequence"/>
</dbReference>
<dbReference type="RefSeq" id="WP_198460544.1">
    <property type="nucleotide sequence ID" value="NZ_JABBCQ020000010.1"/>
</dbReference>
<proteinExistence type="predicted"/>
<gene>
    <name evidence="1" type="ORF">HF327_012835</name>
</gene>
<evidence type="ECO:0000313" key="2">
    <source>
        <dbReference type="Proteomes" id="UP000530032"/>
    </source>
</evidence>